<evidence type="ECO:0000259" key="5">
    <source>
        <dbReference type="PROSITE" id="PS50090"/>
    </source>
</evidence>
<evidence type="ECO:0000313" key="8">
    <source>
        <dbReference type="Proteomes" id="UP001295423"/>
    </source>
</evidence>
<keyword evidence="1" id="KW-0805">Transcription regulation</keyword>
<reference evidence="7" key="1">
    <citation type="submission" date="2023-08" db="EMBL/GenBank/DDBJ databases">
        <authorList>
            <person name="Audoor S."/>
            <person name="Bilcke G."/>
        </authorList>
    </citation>
    <scope>NUCLEOTIDE SEQUENCE</scope>
</reference>
<keyword evidence="2" id="KW-0238">DNA-binding</keyword>
<evidence type="ECO:0000259" key="6">
    <source>
        <dbReference type="PROSITE" id="PS51294"/>
    </source>
</evidence>
<dbReference type="GO" id="GO:0042795">
    <property type="term" value="P:snRNA transcription by RNA polymerase II"/>
    <property type="evidence" value="ECO:0007669"/>
    <property type="project" value="TreeGrafter"/>
</dbReference>
<dbReference type="Pfam" id="PF13921">
    <property type="entry name" value="Myb_DNA-bind_6"/>
    <property type="match status" value="1"/>
</dbReference>
<dbReference type="SMART" id="SM00717">
    <property type="entry name" value="SANT"/>
    <property type="match status" value="3"/>
</dbReference>
<keyword evidence="8" id="KW-1185">Reference proteome</keyword>
<dbReference type="PROSITE" id="PS50090">
    <property type="entry name" value="MYB_LIKE"/>
    <property type="match status" value="3"/>
</dbReference>
<dbReference type="Pfam" id="PF00249">
    <property type="entry name" value="Myb_DNA-binding"/>
    <property type="match status" value="1"/>
</dbReference>
<comment type="caution">
    <text evidence="7">The sequence shown here is derived from an EMBL/GenBank/DDBJ whole genome shotgun (WGS) entry which is preliminary data.</text>
</comment>
<dbReference type="AlphaFoldDB" id="A0AAD2PWF3"/>
<dbReference type="PANTHER" id="PTHR46621:SF1">
    <property type="entry name" value="SNRNA-ACTIVATING PROTEIN COMPLEX SUBUNIT 4"/>
    <property type="match status" value="1"/>
</dbReference>
<evidence type="ECO:0000256" key="2">
    <source>
        <dbReference type="ARBA" id="ARBA00023125"/>
    </source>
</evidence>
<dbReference type="InterPro" id="IPR001005">
    <property type="entry name" value="SANT/Myb"/>
</dbReference>
<feature type="domain" description="HTH myb-type" evidence="6">
    <location>
        <begin position="292"/>
        <end position="351"/>
    </location>
</feature>
<accession>A0AAD2PWF3</accession>
<sequence>MFTLREDGTFGTGLGINLDVRVDSKPSFDVFDALDNSIQDSFPTTFEDVDEYRDVQQQPSRSFDDELRIGATLEHHDEFFSEEEQHLPDDISLDTLEEFGSIPFCPVEEPRVPKAFGSEEPFFGLNDPQETVTPEVAATIDDIINEAFSGFCSPPHSPVEEATGYNDVLPFHNIDEETNVNHQMMMQESYAPVASISTAAVPSSTTRTVSPSLYYSGEDYRAEWAQRIPEIDFFAQAIRQPGGLREIPIENRDLLGGQNYIVKTPLGLAVLLNCEDDPNRANAQQPSSNVLGRRRKFQRWLEEEDEILKQAIEAEGSPKVNWKRIASKYFSNQRTALQCKSRWTKSVKPGVVRGPWTKEEDACILRLQQDGLKWPEIAEYLPGRLSENISERFSNVLDPSLKKSPWTREEDQILFQEQCRIGNKWTQISQLIPGRSESSVKNRWHNLKMARKRRMRMGSTMKTCQRVTGGHFFHHQPMQEPMQEFGVVPATVQSQSTPSPFQEV</sequence>
<dbReference type="GO" id="GO:0019185">
    <property type="term" value="C:snRNA-activating protein complex"/>
    <property type="evidence" value="ECO:0007669"/>
    <property type="project" value="TreeGrafter"/>
</dbReference>
<feature type="domain" description="HTH myb-type" evidence="6">
    <location>
        <begin position="398"/>
        <end position="452"/>
    </location>
</feature>
<protein>
    <submittedName>
        <fullName evidence="7">Uncharacterized protein</fullName>
    </submittedName>
</protein>
<dbReference type="InterPro" id="IPR051575">
    <property type="entry name" value="Myb-like_DNA-bd"/>
</dbReference>
<proteinExistence type="predicted"/>
<dbReference type="InterPro" id="IPR017930">
    <property type="entry name" value="Myb_dom"/>
</dbReference>
<evidence type="ECO:0000313" key="7">
    <source>
        <dbReference type="EMBL" id="CAJ1960093.1"/>
    </source>
</evidence>
<dbReference type="GO" id="GO:0042796">
    <property type="term" value="P:snRNA transcription by RNA polymerase III"/>
    <property type="evidence" value="ECO:0007669"/>
    <property type="project" value="TreeGrafter"/>
</dbReference>
<name>A0AAD2PWF3_9STRA</name>
<evidence type="ECO:0000256" key="4">
    <source>
        <dbReference type="ARBA" id="ARBA00023242"/>
    </source>
</evidence>
<gene>
    <name evidence="7" type="ORF">CYCCA115_LOCUS18508</name>
</gene>
<dbReference type="InterPro" id="IPR009057">
    <property type="entry name" value="Homeodomain-like_sf"/>
</dbReference>
<dbReference type="Proteomes" id="UP001295423">
    <property type="component" value="Unassembled WGS sequence"/>
</dbReference>
<dbReference type="PANTHER" id="PTHR46621">
    <property type="entry name" value="SNRNA-ACTIVATING PROTEIN COMPLEX SUBUNIT 4"/>
    <property type="match status" value="1"/>
</dbReference>
<keyword evidence="4" id="KW-0539">Nucleus</keyword>
<dbReference type="Gene3D" id="1.10.10.60">
    <property type="entry name" value="Homeodomain-like"/>
    <property type="match status" value="3"/>
</dbReference>
<dbReference type="EMBL" id="CAKOGP040002047">
    <property type="protein sequence ID" value="CAJ1960093.1"/>
    <property type="molecule type" value="Genomic_DNA"/>
</dbReference>
<dbReference type="CDD" id="cd00167">
    <property type="entry name" value="SANT"/>
    <property type="match status" value="3"/>
</dbReference>
<feature type="domain" description="Myb-like" evidence="5">
    <location>
        <begin position="348"/>
        <end position="397"/>
    </location>
</feature>
<dbReference type="PROSITE" id="PS51294">
    <property type="entry name" value="HTH_MYB"/>
    <property type="match status" value="2"/>
</dbReference>
<feature type="domain" description="Myb-like" evidence="5">
    <location>
        <begin position="292"/>
        <end position="347"/>
    </location>
</feature>
<dbReference type="GO" id="GO:0001006">
    <property type="term" value="F:RNA polymerase III type 3 promoter sequence-specific DNA binding"/>
    <property type="evidence" value="ECO:0007669"/>
    <property type="project" value="TreeGrafter"/>
</dbReference>
<organism evidence="7 8">
    <name type="scientific">Cylindrotheca closterium</name>
    <dbReference type="NCBI Taxonomy" id="2856"/>
    <lineage>
        <taxon>Eukaryota</taxon>
        <taxon>Sar</taxon>
        <taxon>Stramenopiles</taxon>
        <taxon>Ochrophyta</taxon>
        <taxon>Bacillariophyta</taxon>
        <taxon>Bacillariophyceae</taxon>
        <taxon>Bacillariophycidae</taxon>
        <taxon>Bacillariales</taxon>
        <taxon>Bacillariaceae</taxon>
        <taxon>Cylindrotheca</taxon>
    </lineage>
</organism>
<evidence type="ECO:0000256" key="3">
    <source>
        <dbReference type="ARBA" id="ARBA00023163"/>
    </source>
</evidence>
<dbReference type="SUPFAM" id="SSF46689">
    <property type="entry name" value="Homeodomain-like"/>
    <property type="match status" value="3"/>
</dbReference>
<evidence type="ECO:0000256" key="1">
    <source>
        <dbReference type="ARBA" id="ARBA00023015"/>
    </source>
</evidence>
<feature type="domain" description="Myb-like" evidence="5">
    <location>
        <begin position="398"/>
        <end position="448"/>
    </location>
</feature>
<dbReference type="GO" id="GO:0000978">
    <property type="term" value="F:RNA polymerase II cis-regulatory region sequence-specific DNA binding"/>
    <property type="evidence" value="ECO:0007669"/>
    <property type="project" value="TreeGrafter"/>
</dbReference>
<keyword evidence="3" id="KW-0804">Transcription</keyword>